<accession>A0A4R6ZN46</accession>
<evidence type="ECO:0000313" key="2">
    <source>
        <dbReference type="Proteomes" id="UP000295558"/>
    </source>
</evidence>
<dbReference type="AlphaFoldDB" id="A0A4R6ZN46"/>
<reference evidence="1 2" key="1">
    <citation type="submission" date="2019-03" db="EMBL/GenBank/DDBJ databases">
        <title>Genomic Encyclopedia of Type Strains, Phase III (KMG-III): the genomes of soil and plant-associated and newly described type strains.</title>
        <authorList>
            <person name="Whitman W."/>
        </authorList>
    </citation>
    <scope>NUCLEOTIDE SEQUENCE [LARGE SCALE GENOMIC DNA]</scope>
    <source>
        <strain evidence="1 2">CECT 7972</strain>
    </source>
</reference>
<gene>
    <name evidence="1" type="ORF">DFP96_1035</name>
</gene>
<evidence type="ECO:0000313" key="1">
    <source>
        <dbReference type="EMBL" id="TDR53911.1"/>
    </source>
</evidence>
<dbReference type="OrthoDB" id="2366280at2"/>
<dbReference type="Proteomes" id="UP000295558">
    <property type="component" value="Unassembled WGS sequence"/>
</dbReference>
<comment type="caution">
    <text evidence="1">The sequence shown here is derived from an EMBL/GenBank/DDBJ whole genome shotgun (WGS) entry which is preliminary data.</text>
</comment>
<name>A0A4R6ZN46_9LIST</name>
<dbReference type="STRING" id="1265846.PROCOU_01592"/>
<organism evidence="1 2">
    <name type="scientific">Listeria rocourtiae</name>
    <dbReference type="NCBI Taxonomy" id="647910"/>
    <lineage>
        <taxon>Bacteria</taxon>
        <taxon>Bacillati</taxon>
        <taxon>Bacillota</taxon>
        <taxon>Bacilli</taxon>
        <taxon>Bacillales</taxon>
        <taxon>Listeriaceae</taxon>
        <taxon>Listeria</taxon>
    </lineage>
</organism>
<protein>
    <submittedName>
        <fullName evidence="1">Uncharacterized protein DUF1642</fullName>
    </submittedName>
</protein>
<dbReference type="RefSeq" id="WP_051994070.1">
    <property type="nucleotide sequence ID" value="NZ_SNZK01000003.1"/>
</dbReference>
<keyword evidence="2" id="KW-1185">Reference proteome</keyword>
<proteinExistence type="predicted"/>
<sequence length="208" mass="24119">MTQKFNVGDSVQFVYNNEHFVGTIKECPIRKDWYKVLRDDGGTLSILEHSLAPAPALVKVPQFVADYIEDAKKGVYNTLAAAFNCHTKNWDVSSWLQNFDDLDGLDYDKAYKNQELFARAWLDGYTVEKEQLYYVKMPFLTWNEDSVDLETNWAYLQHGARSGETRMAATNKEFPSNDFKSRLSEKTIKAIDERYWAFAVPVEEENKK</sequence>
<dbReference type="InterPro" id="IPR012865">
    <property type="entry name" value="DUF1642"/>
</dbReference>
<dbReference type="Pfam" id="PF07852">
    <property type="entry name" value="DUF1642"/>
    <property type="match status" value="1"/>
</dbReference>
<dbReference type="EMBL" id="SNZK01000003">
    <property type="protein sequence ID" value="TDR53911.1"/>
    <property type="molecule type" value="Genomic_DNA"/>
</dbReference>